<keyword evidence="1" id="KW-0175">Coiled coil</keyword>
<sequence>MMVQPQDDMGEDSEIPTDSHQTPTVTQPSTSSQPQQKQKSKKSKKRITEVPQLSDSTHDVADEHVTTTSNDPLLSGEDRLKLTESMEPCTQLQLRILALKTTKAYQALEIGSLKRRMIDDLDANEGVTLVDETQGRNDQDMFDTSIFDNEEVVVEKEVSTTDPVPTADEVVTTAGVEVSTATITSQIFMDEITLAKGLIDIKTSKPEAKGIMIQEPSETSTPTLIDSSQQPSKDKHKGKSKMIESEKHLKRKDQIMIDEEVARNLEAQMQAELEEEERLARQKEEEANIDLIESWDNIKAMIDADYELAARLQEVERGELTIEEKSRLFVELMDKRKKYLLKRSKLKNKSFEEIQMLFNNTMKWIESFVPMDTKLVKGSEKAVQGSSKREADKLEQEDAKRQRIEEENESAELKRCLEIIPDNDDDRQLKLHPYLLNLQPLLIIRSKKGRKSFFKIIRADGNSQNYLTFGKMFKNFNKEDLDVLYSIVIARFQKTKPVDDMDNM</sequence>
<feature type="region of interest" description="Disordered" evidence="2">
    <location>
        <begin position="212"/>
        <end position="249"/>
    </location>
</feature>
<evidence type="ECO:0000256" key="2">
    <source>
        <dbReference type="SAM" id="MobiDB-lite"/>
    </source>
</evidence>
<feature type="coiled-coil region" evidence="1">
    <location>
        <begin position="257"/>
        <end position="290"/>
    </location>
</feature>
<feature type="compositionally biased region" description="Low complexity" evidence="2">
    <location>
        <begin position="19"/>
        <end position="37"/>
    </location>
</feature>
<feature type="region of interest" description="Disordered" evidence="2">
    <location>
        <begin position="379"/>
        <end position="406"/>
    </location>
</feature>
<reference evidence="3" key="1">
    <citation type="journal article" date="2019" name="Sci. Rep.">
        <title>Draft genome of Tanacetum cinerariifolium, the natural source of mosquito coil.</title>
        <authorList>
            <person name="Yamashiro T."/>
            <person name="Shiraishi A."/>
            <person name="Satake H."/>
            <person name="Nakayama K."/>
        </authorList>
    </citation>
    <scope>NUCLEOTIDE SEQUENCE</scope>
</reference>
<comment type="caution">
    <text evidence="3">The sequence shown here is derived from an EMBL/GenBank/DDBJ whole genome shotgun (WGS) entry which is preliminary data.</text>
</comment>
<proteinExistence type="predicted"/>
<feature type="region of interest" description="Disordered" evidence="2">
    <location>
        <begin position="1"/>
        <end position="76"/>
    </location>
</feature>
<feature type="compositionally biased region" description="Basic and acidic residues" evidence="2">
    <location>
        <begin position="56"/>
        <end position="65"/>
    </location>
</feature>
<accession>A0A699HAQ6</accession>
<evidence type="ECO:0000313" key="3">
    <source>
        <dbReference type="EMBL" id="GEX76263.1"/>
    </source>
</evidence>
<gene>
    <name evidence="3" type="ORF">Tci_348238</name>
</gene>
<evidence type="ECO:0000256" key="1">
    <source>
        <dbReference type="SAM" id="Coils"/>
    </source>
</evidence>
<feature type="compositionally biased region" description="Basic and acidic residues" evidence="2">
    <location>
        <begin position="387"/>
        <end position="406"/>
    </location>
</feature>
<feature type="compositionally biased region" description="Polar residues" evidence="2">
    <location>
        <begin position="216"/>
        <end position="231"/>
    </location>
</feature>
<protein>
    <submittedName>
        <fullName evidence="3">Uncharacterized protein</fullName>
    </submittedName>
</protein>
<organism evidence="3">
    <name type="scientific">Tanacetum cinerariifolium</name>
    <name type="common">Dalmatian daisy</name>
    <name type="synonym">Chrysanthemum cinerariifolium</name>
    <dbReference type="NCBI Taxonomy" id="118510"/>
    <lineage>
        <taxon>Eukaryota</taxon>
        <taxon>Viridiplantae</taxon>
        <taxon>Streptophyta</taxon>
        <taxon>Embryophyta</taxon>
        <taxon>Tracheophyta</taxon>
        <taxon>Spermatophyta</taxon>
        <taxon>Magnoliopsida</taxon>
        <taxon>eudicotyledons</taxon>
        <taxon>Gunneridae</taxon>
        <taxon>Pentapetalae</taxon>
        <taxon>asterids</taxon>
        <taxon>campanulids</taxon>
        <taxon>Asterales</taxon>
        <taxon>Asteraceae</taxon>
        <taxon>Asteroideae</taxon>
        <taxon>Anthemideae</taxon>
        <taxon>Anthemidinae</taxon>
        <taxon>Tanacetum</taxon>
    </lineage>
</organism>
<dbReference type="AlphaFoldDB" id="A0A699HAQ6"/>
<name>A0A699HAQ6_TANCI</name>
<dbReference type="EMBL" id="BKCJ010128458">
    <property type="protein sequence ID" value="GEX76263.1"/>
    <property type="molecule type" value="Genomic_DNA"/>
</dbReference>